<evidence type="ECO:0000256" key="1">
    <source>
        <dbReference type="ARBA" id="ARBA00001936"/>
    </source>
</evidence>
<accession>A0A0J8BHN9</accession>
<evidence type="ECO:0000313" key="8">
    <source>
        <dbReference type="EMBL" id="KMS65235.1"/>
    </source>
</evidence>
<dbReference type="Proteomes" id="UP000035740">
    <property type="component" value="Unassembled WGS sequence"/>
</dbReference>
<organism evidence="8 9">
    <name type="scientific">Beta vulgaris subsp. vulgaris</name>
    <name type="common">Beet</name>
    <dbReference type="NCBI Taxonomy" id="3555"/>
    <lineage>
        <taxon>Eukaryota</taxon>
        <taxon>Viridiplantae</taxon>
        <taxon>Streptophyta</taxon>
        <taxon>Embryophyta</taxon>
        <taxon>Tracheophyta</taxon>
        <taxon>Spermatophyta</taxon>
        <taxon>Magnoliopsida</taxon>
        <taxon>eudicotyledons</taxon>
        <taxon>Gunneridae</taxon>
        <taxon>Pentapetalae</taxon>
        <taxon>Caryophyllales</taxon>
        <taxon>Chenopodiaceae</taxon>
        <taxon>Betoideae</taxon>
        <taxon>Beta</taxon>
    </lineage>
</organism>
<dbReference type="OrthoDB" id="1695362at2759"/>
<evidence type="ECO:0000256" key="6">
    <source>
        <dbReference type="ARBA" id="ARBA00023211"/>
    </source>
</evidence>
<name>A0A0J8BHN9_BETVV</name>
<reference evidence="8 9" key="1">
    <citation type="journal article" date="2014" name="Nature">
        <title>The genome of the recently domesticated crop plant sugar beet (Beta vulgaris).</title>
        <authorList>
            <person name="Dohm J.C."/>
            <person name="Minoche A.E."/>
            <person name="Holtgrawe D."/>
            <person name="Capella-Gutierrez S."/>
            <person name="Zakrzewski F."/>
            <person name="Tafer H."/>
            <person name="Rupp O."/>
            <person name="Sorensen T.R."/>
            <person name="Stracke R."/>
            <person name="Reinhardt R."/>
            <person name="Goesmann A."/>
            <person name="Kraft T."/>
            <person name="Schulz B."/>
            <person name="Stadler P.F."/>
            <person name="Schmidt T."/>
            <person name="Gabaldon T."/>
            <person name="Lehrach H."/>
            <person name="Weisshaar B."/>
            <person name="Himmelbauer H."/>
        </authorList>
    </citation>
    <scope>NUCLEOTIDE SEQUENCE [LARGE SCALE GENOMIC DNA]</scope>
    <source>
        <tissue evidence="8">Taproot</tissue>
    </source>
</reference>
<keyword evidence="6" id="KW-0464">Manganese</keyword>
<keyword evidence="3" id="KW-0479">Metal-binding</keyword>
<sequence length="147" mass="17245">IHDYQVLMVGRPIMAKAFAERVVFPGGKVETSDGELKRTDSKAKSFSNRFQVCAIRELFEETGVSLTEPKLKLTDEDIVHWRRRVLTSADSFNDMMETFQCNASVNKLKPWSHWITPATGEHRFNTWFFLLKRQKTQKLLYFQGRWN</sequence>
<dbReference type="PANTHER" id="PTHR12318">
    <property type="entry name" value="TESTOSTERONE-REGULATED PROTEIN RP2"/>
    <property type="match status" value="1"/>
</dbReference>
<keyword evidence="5" id="KW-0460">Magnesium</keyword>
<evidence type="ECO:0000256" key="5">
    <source>
        <dbReference type="ARBA" id="ARBA00022842"/>
    </source>
</evidence>
<dbReference type="InterPro" id="IPR015797">
    <property type="entry name" value="NUDIX_hydrolase-like_dom_sf"/>
</dbReference>
<dbReference type="GO" id="GO:0016818">
    <property type="term" value="F:hydrolase activity, acting on acid anhydrides, in phosphorus-containing anhydrides"/>
    <property type="evidence" value="ECO:0007669"/>
    <property type="project" value="InterPro"/>
</dbReference>
<dbReference type="SUPFAM" id="SSF55811">
    <property type="entry name" value="Nudix"/>
    <property type="match status" value="1"/>
</dbReference>
<dbReference type="InterPro" id="IPR000086">
    <property type="entry name" value="NUDIX_hydrolase_dom"/>
</dbReference>
<feature type="non-terminal residue" evidence="8">
    <location>
        <position position="1"/>
    </location>
</feature>
<dbReference type="GO" id="GO:0005739">
    <property type="term" value="C:mitochondrion"/>
    <property type="evidence" value="ECO:0007669"/>
    <property type="project" value="TreeGrafter"/>
</dbReference>
<dbReference type="Pfam" id="PF00293">
    <property type="entry name" value="NUDIX"/>
    <property type="match status" value="1"/>
</dbReference>
<dbReference type="Gene3D" id="3.90.79.10">
    <property type="entry name" value="Nucleoside Triphosphate Pyrophosphohydrolase"/>
    <property type="match status" value="1"/>
</dbReference>
<proteinExistence type="predicted"/>
<dbReference type="Gramene" id="KMS65235">
    <property type="protein sequence ID" value="KMS65235"/>
    <property type="gene ID" value="BVRB_038040"/>
</dbReference>
<gene>
    <name evidence="8" type="ORF">BVRB_038040</name>
</gene>
<feature type="domain" description="Nudix hydrolase" evidence="7">
    <location>
        <begin position="4"/>
        <end position="75"/>
    </location>
</feature>
<keyword evidence="4" id="KW-0378">Hydrolase</keyword>
<evidence type="ECO:0000259" key="7">
    <source>
        <dbReference type="Pfam" id="PF00293"/>
    </source>
</evidence>
<dbReference type="AlphaFoldDB" id="A0A0J8BHN9"/>
<evidence type="ECO:0000256" key="4">
    <source>
        <dbReference type="ARBA" id="ARBA00022801"/>
    </source>
</evidence>
<evidence type="ECO:0000256" key="2">
    <source>
        <dbReference type="ARBA" id="ARBA00001946"/>
    </source>
</evidence>
<keyword evidence="9" id="KW-1185">Reference proteome</keyword>
<comment type="cofactor">
    <cofactor evidence="1">
        <name>Mn(2+)</name>
        <dbReference type="ChEBI" id="CHEBI:29035"/>
    </cofactor>
</comment>
<dbReference type="InterPro" id="IPR039121">
    <property type="entry name" value="NUDT19"/>
</dbReference>
<evidence type="ECO:0000313" key="9">
    <source>
        <dbReference type="Proteomes" id="UP000035740"/>
    </source>
</evidence>
<comment type="cofactor">
    <cofactor evidence="2">
        <name>Mg(2+)</name>
        <dbReference type="ChEBI" id="CHEBI:18420"/>
    </cofactor>
</comment>
<dbReference type="EMBL" id="KQ112265">
    <property type="protein sequence ID" value="KMS65235.1"/>
    <property type="molecule type" value="Genomic_DNA"/>
</dbReference>
<dbReference type="PANTHER" id="PTHR12318:SF0">
    <property type="entry name" value="ACYL-COENZYME A DIPHOSPHATASE NUDT19"/>
    <property type="match status" value="1"/>
</dbReference>
<evidence type="ECO:0000256" key="3">
    <source>
        <dbReference type="ARBA" id="ARBA00022723"/>
    </source>
</evidence>
<dbReference type="GO" id="GO:0046872">
    <property type="term" value="F:metal ion binding"/>
    <property type="evidence" value="ECO:0007669"/>
    <property type="project" value="UniProtKB-KW"/>
</dbReference>
<protein>
    <recommendedName>
        <fullName evidence="7">Nudix hydrolase domain-containing protein</fullName>
    </recommendedName>
</protein>